<feature type="compositionally biased region" description="Low complexity" evidence="1">
    <location>
        <begin position="519"/>
        <end position="548"/>
    </location>
</feature>
<gene>
    <name evidence="2" type="ORF">CDD82_6276</name>
</gene>
<dbReference type="AlphaFoldDB" id="A0A2C5YQV8"/>
<feature type="compositionally biased region" description="Low complexity" evidence="1">
    <location>
        <begin position="448"/>
        <end position="464"/>
    </location>
</feature>
<evidence type="ECO:0000256" key="1">
    <source>
        <dbReference type="SAM" id="MobiDB-lite"/>
    </source>
</evidence>
<feature type="compositionally biased region" description="Polar residues" evidence="1">
    <location>
        <begin position="237"/>
        <end position="250"/>
    </location>
</feature>
<evidence type="ECO:0000313" key="2">
    <source>
        <dbReference type="EMBL" id="PHH71905.1"/>
    </source>
</evidence>
<sequence length="753" mass="80999">MSNVFHRTLGYPGSSIMPSENGLYYVSGPKFPFNRAHFVVRGPGEINIAGDMTLRLRVGQVVTLILYNVVVPATTIMGQRVRAFSITGTGHLDTGGRMYDLHPKKVTTFEPREGTLRAEDTGCDFVPLFRDQSCLEYGASRKLSRLCQSPSQHRSPICMLEERGSSAMDINRDKKSWRRIISGDELPPDFDEWYGRHRGRTIESTGVRVLPHHEGIAPDAEGTSGEGYGRTRWRTLGSVNRGNWGSSRNGSPRDHGSQGNPNLLNTAAGGDSISPSGHNYQGSSKSRTSYHSTVRKIPHPGNIAPEVEGTSGEDYGRNRWRTVGDFVGGNSPDDERPLHWVNREPPRTHYIENHAPPRGHQGNDFRWGDVIPPLEDDQWRHYEGSVPSRDEYESRRGQGSRGSDDWQSLDRGIVQHQGPPRVVGVPETLASEVEGTSGEGYGGNRWKSSVSTGRSNSGRSNSGRRWGHDLNSYAGAGGSGGYSQTGGSGSNSPTGGSGSSSRTGGSGSSPRTGGPGSSPPTSGIGSYSPTGGSGSYSPTGGSGSSSPTGGIGSYSRAGNSGRSLPSDWASNLASNLARDPSIIGNSGAKRHHDPNSFCINGMHLSYVVSHRGAPIFSLLPGAAMTNPSLDIESQRQSGFSCGILKWEDYKADCRPHFLNCVNKLGALMPEVDDTWGQDTATLTTVPLDACSVFHSAWPEDKCNLICVRPKKQDGKWQVETVFCTRELDNTGIECLPGFGHSLIDPDLLQGGTG</sequence>
<dbReference type="OrthoDB" id="10596802at2759"/>
<organism evidence="2 3">
    <name type="scientific">Ophiocordyceps australis</name>
    <dbReference type="NCBI Taxonomy" id="1399860"/>
    <lineage>
        <taxon>Eukaryota</taxon>
        <taxon>Fungi</taxon>
        <taxon>Dikarya</taxon>
        <taxon>Ascomycota</taxon>
        <taxon>Pezizomycotina</taxon>
        <taxon>Sordariomycetes</taxon>
        <taxon>Hypocreomycetidae</taxon>
        <taxon>Hypocreales</taxon>
        <taxon>Ophiocordycipitaceae</taxon>
        <taxon>Ophiocordyceps</taxon>
    </lineage>
</organism>
<accession>A0A2C5YQV8</accession>
<comment type="caution">
    <text evidence="2">The sequence shown here is derived from an EMBL/GenBank/DDBJ whole genome shotgun (WGS) entry which is preliminary data.</text>
</comment>
<feature type="region of interest" description="Disordered" evidence="1">
    <location>
        <begin position="433"/>
        <end position="564"/>
    </location>
</feature>
<feature type="compositionally biased region" description="Basic and acidic residues" evidence="1">
    <location>
        <begin position="378"/>
        <end position="396"/>
    </location>
</feature>
<dbReference type="Proteomes" id="UP000224854">
    <property type="component" value="Unassembled WGS sequence"/>
</dbReference>
<feature type="compositionally biased region" description="Gly residues" evidence="1">
    <location>
        <begin position="475"/>
        <end position="489"/>
    </location>
</feature>
<keyword evidence="3" id="KW-1185">Reference proteome</keyword>
<name>A0A2C5YQV8_9HYPO</name>
<feature type="region of interest" description="Disordered" evidence="1">
    <location>
        <begin position="210"/>
        <end position="317"/>
    </location>
</feature>
<protein>
    <submittedName>
        <fullName evidence="2">Uncharacterized protein</fullName>
    </submittedName>
</protein>
<feature type="compositionally biased region" description="Polar residues" evidence="1">
    <location>
        <begin position="273"/>
        <end position="292"/>
    </location>
</feature>
<dbReference type="EMBL" id="NJEU01000632">
    <property type="protein sequence ID" value="PHH71905.1"/>
    <property type="molecule type" value="Genomic_DNA"/>
</dbReference>
<proteinExistence type="predicted"/>
<evidence type="ECO:0000313" key="3">
    <source>
        <dbReference type="Proteomes" id="UP000224854"/>
    </source>
</evidence>
<feature type="compositionally biased region" description="Low complexity" evidence="1">
    <location>
        <begin position="490"/>
        <end position="512"/>
    </location>
</feature>
<feature type="region of interest" description="Disordered" evidence="1">
    <location>
        <begin position="378"/>
        <end position="407"/>
    </location>
</feature>
<reference evidence="2 3" key="1">
    <citation type="submission" date="2017-06" db="EMBL/GenBank/DDBJ databases">
        <title>Ant-infecting Ophiocordyceps genomes reveal a high diversity of potential behavioral manipulation genes and a possible major role for enterotoxins.</title>
        <authorList>
            <person name="De Bekker C."/>
            <person name="Evans H.C."/>
            <person name="Brachmann A."/>
            <person name="Hughes D.P."/>
        </authorList>
    </citation>
    <scope>NUCLEOTIDE SEQUENCE [LARGE SCALE GENOMIC DNA]</scope>
    <source>
        <strain evidence="2 3">1348a</strain>
    </source>
</reference>